<dbReference type="GO" id="GO:0016491">
    <property type="term" value="F:oxidoreductase activity"/>
    <property type="evidence" value="ECO:0007669"/>
    <property type="project" value="UniProtKB-KW"/>
</dbReference>
<dbReference type="PANTHER" id="PTHR43400">
    <property type="entry name" value="FUMARATE REDUCTASE"/>
    <property type="match status" value="1"/>
</dbReference>
<gene>
    <name evidence="6" type="ORF">FKG95_21265</name>
</gene>
<dbReference type="OrthoDB" id="3178130at2"/>
<keyword evidence="4" id="KW-0560">Oxidoreductase</keyword>
<dbReference type="InterPro" id="IPR050315">
    <property type="entry name" value="FAD-oxidoreductase_2"/>
</dbReference>
<keyword evidence="3" id="KW-0274">FAD</keyword>
<evidence type="ECO:0000313" key="7">
    <source>
        <dbReference type="Proteomes" id="UP000315252"/>
    </source>
</evidence>
<dbReference type="PANTHER" id="PTHR43400:SF7">
    <property type="entry name" value="FAD-DEPENDENT OXIDOREDUCTASE 2 FAD BINDING DOMAIN-CONTAINING PROTEIN"/>
    <property type="match status" value="1"/>
</dbReference>
<dbReference type="PRINTS" id="PR00411">
    <property type="entry name" value="PNDRDTASEI"/>
</dbReference>
<sequence>MTILASEGVSFPITLPIVIIGSGACGLTAALAAKDAGAEVLVLERDPVPSGSTALSSGLIPAAGTRFQTSVKVEDTPAIFAEDIQAKAGGDAEQAIVDCVTENAGPCLEWLADRHDLEWVVLDDFLYPGHSRYRMHAVPEKTGSALIGRLITAAQTAGVDIMTDALVTALYAESNTARICGLQITRPDGTKEDIGCEALILACNGYGGNAEMIRKYIPEMAGADYFGHAGNQGDAVIWGHELSAATHHLSACQGHGSVATPHGILITWALMMEGGIQVNLAGERFSNEHQGYSEQAVDVLKQPEGVAWNIFDERLHYLGMAFEDYQNAVLQDAVRKADSLEDLAAVTGLPLDALGKSIAETAGGSTDRFGRNFAATKPLEPPYRAVKVTGTLFHTQGGLRINDDARVLNEDASPLPNLFAGGGAACGVSGPRINGYLSGNGLLTAVTLGRIAGQRAAELVAGHSLKLVMGGGRRSTLG</sequence>
<evidence type="ECO:0000313" key="6">
    <source>
        <dbReference type="EMBL" id="TQV76174.1"/>
    </source>
</evidence>
<evidence type="ECO:0000256" key="2">
    <source>
        <dbReference type="ARBA" id="ARBA00022630"/>
    </source>
</evidence>
<keyword evidence="7" id="KW-1185">Reference proteome</keyword>
<proteinExistence type="predicted"/>
<dbReference type="Proteomes" id="UP000315252">
    <property type="component" value="Unassembled WGS sequence"/>
</dbReference>
<keyword evidence="2" id="KW-0285">Flavoprotein</keyword>
<dbReference type="SUPFAM" id="SSF56425">
    <property type="entry name" value="Succinate dehydrogenase/fumarate reductase flavoprotein, catalytic domain"/>
    <property type="match status" value="1"/>
</dbReference>
<evidence type="ECO:0000256" key="3">
    <source>
        <dbReference type="ARBA" id="ARBA00022827"/>
    </source>
</evidence>
<dbReference type="SUPFAM" id="SSF51905">
    <property type="entry name" value="FAD/NAD(P)-binding domain"/>
    <property type="match status" value="1"/>
</dbReference>
<comment type="cofactor">
    <cofactor evidence="1">
        <name>FAD</name>
        <dbReference type="ChEBI" id="CHEBI:57692"/>
    </cofactor>
</comment>
<evidence type="ECO:0000256" key="1">
    <source>
        <dbReference type="ARBA" id="ARBA00001974"/>
    </source>
</evidence>
<feature type="domain" description="FAD-dependent oxidoreductase 2 FAD-binding" evidence="5">
    <location>
        <begin position="17"/>
        <end position="430"/>
    </location>
</feature>
<evidence type="ECO:0000256" key="4">
    <source>
        <dbReference type="ARBA" id="ARBA00023002"/>
    </source>
</evidence>
<dbReference type="Gene3D" id="3.50.50.60">
    <property type="entry name" value="FAD/NAD(P)-binding domain"/>
    <property type="match status" value="1"/>
</dbReference>
<dbReference type="InterPro" id="IPR003953">
    <property type="entry name" value="FAD-dep_OxRdtase_2_FAD-bd"/>
</dbReference>
<comment type="caution">
    <text evidence="6">The sequence shown here is derived from an EMBL/GenBank/DDBJ whole genome shotgun (WGS) entry which is preliminary data.</text>
</comment>
<evidence type="ECO:0000259" key="5">
    <source>
        <dbReference type="Pfam" id="PF00890"/>
    </source>
</evidence>
<reference evidence="6 7" key="1">
    <citation type="submission" date="2019-06" db="EMBL/GenBank/DDBJ databases">
        <title>Whole genome sequence for Rhodospirillaceae sp. R148.</title>
        <authorList>
            <person name="Wang G."/>
        </authorList>
    </citation>
    <scope>NUCLEOTIDE SEQUENCE [LARGE SCALE GENOMIC DNA]</scope>
    <source>
        <strain evidence="6 7">R148</strain>
    </source>
</reference>
<organism evidence="6 7">
    <name type="scientific">Denitrobaculum tricleocarpae</name>
    <dbReference type="NCBI Taxonomy" id="2591009"/>
    <lineage>
        <taxon>Bacteria</taxon>
        <taxon>Pseudomonadati</taxon>
        <taxon>Pseudomonadota</taxon>
        <taxon>Alphaproteobacteria</taxon>
        <taxon>Rhodospirillales</taxon>
        <taxon>Rhodospirillaceae</taxon>
        <taxon>Denitrobaculum</taxon>
    </lineage>
</organism>
<dbReference type="Gene3D" id="3.90.700.10">
    <property type="entry name" value="Succinate dehydrogenase/fumarate reductase flavoprotein, catalytic domain"/>
    <property type="match status" value="1"/>
</dbReference>
<dbReference type="EMBL" id="VHSH01000008">
    <property type="protein sequence ID" value="TQV76174.1"/>
    <property type="molecule type" value="Genomic_DNA"/>
</dbReference>
<accession>A0A545TG19</accession>
<protein>
    <submittedName>
        <fullName evidence="6">FAD-dependent oxidoreductase</fullName>
    </submittedName>
</protein>
<dbReference type="RefSeq" id="WP_142898437.1">
    <property type="nucleotide sequence ID" value="NZ_ML660059.1"/>
</dbReference>
<dbReference type="InterPro" id="IPR036188">
    <property type="entry name" value="FAD/NAD-bd_sf"/>
</dbReference>
<dbReference type="InterPro" id="IPR027477">
    <property type="entry name" value="Succ_DH/fumarate_Rdtase_cat_sf"/>
</dbReference>
<name>A0A545TG19_9PROT</name>
<dbReference type="Pfam" id="PF00890">
    <property type="entry name" value="FAD_binding_2"/>
    <property type="match status" value="1"/>
</dbReference>
<dbReference type="AlphaFoldDB" id="A0A545TG19"/>